<protein>
    <recommendedName>
        <fullName evidence="11">GDSL esterase/lipase</fullName>
    </recommendedName>
</protein>
<evidence type="ECO:0000256" key="1">
    <source>
        <dbReference type="ARBA" id="ARBA00004613"/>
    </source>
</evidence>
<evidence type="ECO:0000256" key="8">
    <source>
        <dbReference type="SAM" id="SignalP"/>
    </source>
</evidence>
<dbReference type="InterPro" id="IPR036514">
    <property type="entry name" value="SGNH_hydro_sf"/>
</dbReference>
<keyword evidence="5" id="KW-0378">Hydrolase</keyword>
<dbReference type="AlphaFoldDB" id="A0AAV5JQU8"/>
<evidence type="ECO:0008006" key="11">
    <source>
        <dbReference type="Google" id="ProtNLM"/>
    </source>
</evidence>
<sequence length="385" mass="42611">MGAVVGTSILLFLQFFSLVHGTFARGPPPDIWPKALLKYLSSGDNITIYVPALYVFGDATVDAGNSPHLNPNKIGELIPYGQNLPGIPKGRVTNGRTIVDFIAQLVGLPFPPPALGMSDAEKQNTKTGINYASQSSSINSYVPRGVEASVGKSLCFDQQIGLFENTIQDLKTQFRSNEDYSQYMSKSLFFINIGSDDFALAWDMEFNRNNTPDAYARSISNMTRRQLRRLYRLGARKFVVNNVPPLGCQPFNLYRKHVTTGCVEDINELVSTYNKLLADLLAKLQSTLPESKFVLADAYKVFEDAIAFPKSYGFTTAKDACCSAPIPEPSMLVCNASTPVCEEQNARLYFDPSHPSERMHFVWASRLLIDSSVCSPLNLLQLMQA</sequence>
<dbReference type="InterPro" id="IPR001087">
    <property type="entry name" value="GDSL"/>
</dbReference>
<dbReference type="GO" id="GO:0016788">
    <property type="term" value="F:hydrolase activity, acting on ester bonds"/>
    <property type="evidence" value="ECO:0007669"/>
    <property type="project" value="InterPro"/>
</dbReference>
<dbReference type="EMBL" id="BPVZ01000046">
    <property type="protein sequence ID" value="GKV16969.1"/>
    <property type="molecule type" value="Genomic_DNA"/>
</dbReference>
<keyword evidence="6" id="KW-0442">Lipid degradation</keyword>
<evidence type="ECO:0000256" key="6">
    <source>
        <dbReference type="ARBA" id="ARBA00022963"/>
    </source>
</evidence>
<evidence type="ECO:0000256" key="3">
    <source>
        <dbReference type="ARBA" id="ARBA00022525"/>
    </source>
</evidence>
<reference evidence="9 10" key="1">
    <citation type="journal article" date="2021" name="Commun. Biol.">
        <title>The genome of Shorea leprosula (Dipterocarpaceae) highlights the ecological relevance of drought in aseasonal tropical rainforests.</title>
        <authorList>
            <person name="Ng K.K.S."/>
            <person name="Kobayashi M.J."/>
            <person name="Fawcett J.A."/>
            <person name="Hatakeyama M."/>
            <person name="Paape T."/>
            <person name="Ng C.H."/>
            <person name="Ang C.C."/>
            <person name="Tnah L.H."/>
            <person name="Lee C.T."/>
            <person name="Nishiyama T."/>
            <person name="Sese J."/>
            <person name="O'Brien M.J."/>
            <person name="Copetti D."/>
            <person name="Mohd Noor M.I."/>
            <person name="Ong R.C."/>
            <person name="Putra M."/>
            <person name="Sireger I.Z."/>
            <person name="Indrioko S."/>
            <person name="Kosugi Y."/>
            <person name="Izuno A."/>
            <person name="Isagi Y."/>
            <person name="Lee S.L."/>
            <person name="Shimizu K.K."/>
        </authorList>
    </citation>
    <scope>NUCLEOTIDE SEQUENCE [LARGE SCALE GENOMIC DNA]</scope>
    <source>
        <strain evidence="9">214</strain>
    </source>
</reference>
<evidence type="ECO:0000256" key="5">
    <source>
        <dbReference type="ARBA" id="ARBA00022801"/>
    </source>
</evidence>
<gene>
    <name evidence="9" type="ORF">SLEP1_g27530</name>
</gene>
<dbReference type="InterPro" id="IPR051238">
    <property type="entry name" value="GDSL_esterase/lipase"/>
</dbReference>
<keyword evidence="7" id="KW-0443">Lipid metabolism</keyword>
<organism evidence="9 10">
    <name type="scientific">Rubroshorea leprosula</name>
    <dbReference type="NCBI Taxonomy" id="152421"/>
    <lineage>
        <taxon>Eukaryota</taxon>
        <taxon>Viridiplantae</taxon>
        <taxon>Streptophyta</taxon>
        <taxon>Embryophyta</taxon>
        <taxon>Tracheophyta</taxon>
        <taxon>Spermatophyta</taxon>
        <taxon>Magnoliopsida</taxon>
        <taxon>eudicotyledons</taxon>
        <taxon>Gunneridae</taxon>
        <taxon>Pentapetalae</taxon>
        <taxon>rosids</taxon>
        <taxon>malvids</taxon>
        <taxon>Malvales</taxon>
        <taxon>Dipterocarpaceae</taxon>
        <taxon>Rubroshorea</taxon>
    </lineage>
</organism>
<dbReference type="Proteomes" id="UP001054252">
    <property type="component" value="Unassembled WGS sequence"/>
</dbReference>
<keyword evidence="10" id="KW-1185">Reference proteome</keyword>
<dbReference type="SUPFAM" id="SSF52266">
    <property type="entry name" value="SGNH hydrolase"/>
    <property type="match status" value="1"/>
</dbReference>
<proteinExistence type="inferred from homology"/>
<evidence type="ECO:0000256" key="2">
    <source>
        <dbReference type="ARBA" id="ARBA00008668"/>
    </source>
</evidence>
<evidence type="ECO:0000313" key="9">
    <source>
        <dbReference type="EMBL" id="GKV16969.1"/>
    </source>
</evidence>
<dbReference type="Gene3D" id="3.40.50.1110">
    <property type="entry name" value="SGNH hydrolase"/>
    <property type="match status" value="1"/>
</dbReference>
<dbReference type="Pfam" id="PF00657">
    <property type="entry name" value="Lipase_GDSL"/>
    <property type="match status" value="1"/>
</dbReference>
<keyword evidence="4 8" id="KW-0732">Signal</keyword>
<comment type="caution">
    <text evidence="9">The sequence shown here is derived from an EMBL/GenBank/DDBJ whole genome shotgun (WGS) entry which is preliminary data.</text>
</comment>
<dbReference type="GO" id="GO:0016042">
    <property type="term" value="P:lipid catabolic process"/>
    <property type="evidence" value="ECO:0007669"/>
    <property type="project" value="UniProtKB-KW"/>
</dbReference>
<dbReference type="PANTHER" id="PTHR45650">
    <property type="entry name" value="GDSL-LIKE LIPASE/ACYLHYDROLASE-RELATED"/>
    <property type="match status" value="1"/>
</dbReference>
<feature type="signal peptide" evidence="8">
    <location>
        <begin position="1"/>
        <end position="24"/>
    </location>
</feature>
<comment type="subcellular location">
    <subcellularLocation>
        <location evidence="1">Secreted</location>
    </subcellularLocation>
</comment>
<evidence type="ECO:0000256" key="4">
    <source>
        <dbReference type="ARBA" id="ARBA00022729"/>
    </source>
</evidence>
<evidence type="ECO:0000256" key="7">
    <source>
        <dbReference type="ARBA" id="ARBA00023098"/>
    </source>
</evidence>
<keyword evidence="3" id="KW-0964">Secreted</keyword>
<feature type="chain" id="PRO_5043327353" description="GDSL esterase/lipase" evidence="8">
    <location>
        <begin position="25"/>
        <end position="385"/>
    </location>
</feature>
<dbReference type="GO" id="GO:0005576">
    <property type="term" value="C:extracellular region"/>
    <property type="evidence" value="ECO:0007669"/>
    <property type="project" value="UniProtKB-SubCell"/>
</dbReference>
<dbReference type="PANTHER" id="PTHR45650:SF24">
    <property type="entry name" value="GDSL ESTERASE_LIPASE 7-LIKE"/>
    <property type="match status" value="1"/>
</dbReference>
<evidence type="ECO:0000313" key="10">
    <source>
        <dbReference type="Proteomes" id="UP001054252"/>
    </source>
</evidence>
<accession>A0AAV5JQU8</accession>
<comment type="similarity">
    <text evidence="2">Belongs to the 'GDSL' lipolytic enzyme family.</text>
</comment>
<name>A0AAV5JQU8_9ROSI</name>